<dbReference type="Proteomes" id="UP000837857">
    <property type="component" value="Chromosome 16"/>
</dbReference>
<evidence type="ECO:0000313" key="2">
    <source>
        <dbReference type="Proteomes" id="UP000837857"/>
    </source>
</evidence>
<proteinExistence type="predicted"/>
<dbReference type="InterPro" id="IPR053729">
    <property type="entry name" value="MAD2L1BP_domain_sf"/>
</dbReference>
<evidence type="ECO:0000313" key="1">
    <source>
        <dbReference type="EMBL" id="CAH2045473.1"/>
    </source>
</evidence>
<organism evidence="1 2">
    <name type="scientific">Iphiclides podalirius</name>
    <name type="common">scarce swallowtail</name>
    <dbReference type="NCBI Taxonomy" id="110791"/>
    <lineage>
        <taxon>Eukaryota</taxon>
        <taxon>Metazoa</taxon>
        <taxon>Ecdysozoa</taxon>
        <taxon>Arthropoda</taxon>
        <taxon>Hexapoda</taxon>
        <taxon>Insecta</taxon>
        <taxon>Pterygota</taxon>
        <taxon>Neoptera</taxon>
        <taxon>Endopterygota</taxon>
        <taxon>Lepidoptera</taxon>
        <taxon>Glossata</taxon>
        <taxon>Ditrysia</taxon>
        <taxon>Papilionoidea</taxon>
        <taxon>Papilionidae</taxon>
        <taxon>Papilioninae</taxon>
        <taxon>Iphiclides</taxon>
    </lineage>
</organism>
<dbReference type="Gene3D" id="3.30.900.20">
    <property type="match status" value="1"/>
</dbReference>
<sequence>MIKLVLVVNNKKLYLEKKDTFQSERHFRTASTALDNLDFILKSLLKEIEGPAVPEEVCIALGGTPVTCKEVYRLLLPNLCHKPQCHSSFIASDQKIQRSVFKTLVREF</sequence>
<reference evidence="1" key="1">
    <citation type="submission" date="2022-03" db="EMBL/GenBank/DDBJ databases">
        <authorList>
            <person name="Martin H S."/>
        </authorList>
    </citation>
    <scope>NUCLEOTIDE SEQUENCE</scope>
</reference>
<keyword evidence="2" id="KW-1185">Reference proteome</keyword>
<accession>A0ABN8I1W3</accession>
<gene>
    <name evidence="1" type="ORF">IPOD504_LOCUS5090</name>
</gene>
<name>A0ABN8I1W3_9NEOP</name>
<protein>
    <submittedName>
        <fullName evidence="1">Uncharacterized protein</fullName>
    </submittedName>
</protein>
<dbReference type="EMBL" id="OW152828">
    <property type="protein sequence ID" value="CAH2045473.1"/>
    <property type="molecule type" value="Genomic_DNA"/>
</dbReference>
<feature type="non-terminal residue" evidence="1">
    <location>
        <position position="108"/>
    </location>
</feature>